<keyword evidence="8" id="KW-1185">Reference proteome</keyword>
<feature type="region of interest" description="Disordered" evidence="5">
    <location>
        <begin position="533"/>
        <end position="556"/>
    </location>
</feature>
<feature type="transmembrane region" description="Helical" evidence="6">
    <location>
        <begin position="244"/>
        <end position="268"/>
    </location>
</feature>
<keyword evidence="3 6" id="KW-1133">Transmembrane helix</keyword>
<feature type="transmembrane region" description="Helical" evidence="6">
    <location>
        <begin position="85"/>
        <end position="104"/>
    </location>
</feature>
<name>A0A7X5QX41_9GAMM</name>
<feature type="transmembrane region" description="Helical" evidence="6">
    <location>
        <begin position="353"/>
        <end position="371"/>
    </location>
</feature>
<dbReference type="GO" id="GO:0022857">
    <property type="term" value="F:transmembrane transporter activity"/>
    <property type="evidence" value="ECO:0007669"/>
    <property type="project" value="InterPro"/>
</dbReference>
<feature type="transmembrane region" description="Helical" evidence="6">
    <location>
        <begin position="141"/>
        <end position="160"/>
    </location>
</feature>
<feature type="transmembrane region" description="Helical" evidence="6">
    <location>
        <begin position="202"/>
        <end position="224"/>
    </location>
</feature>
<dbReference type="PANTHER" id="PTHR47547:SF1">
    <property type="entry name" value="ASPARTATE-PROTON SYMPORTER"/>
    <property type="match status" value="1"/>
</dbReference>
<reference evidence="7 8" key="1">
    <citation type="journal article" date="2006" name="Int. J. Syst. Evol. Microbiol.">
        <title>Dyella yeojuensis sp. nov., isolated from greenhouse soil in Korea.</title>
        <authorList>
            <person name="Kim B.Y."/>
            <person name="Weon H.Y."/>
            <person name="Lee K.H."/>
            <person name="Seok S.J."/>
            <person name="Kwon S.W."/>
            <person name="Go S.J."/>
            <person name="Stackebrandt E."/>
        </authorList>
    </citation>
    <scope>NUCLEOTIDE SEQUENCE [LARGE SCALE GENOMIC DNA]</scope>
    <source>
        <strain evidence="7 8">DSM 17673</strain>
    </source>
</reference>
<feature type="transmembrane region" description="Helical" evidence="6">
    <location>
        <begin position="466"/>
        <end position="485"/>
    </location>
</feature>
<evidence type="ECO:0000256" key="1">
    <source>
        <dbReference type="ARBA" id="ARBA00004141"/>
    </source>
</evidence>
<feature type="transmembrane region" description="Helical" evidence="6">
    <location>
        <begin position="436"/>
        <end position="454"/>
    </location>
</feature>
<dbReference type="EMBL" id="JAAQTL010000002">
    <property type="protein sequence ID" value="NID16971.1"/>
    <property type="molecule type" value="Genomic_DNA"/>
</dbReference>
<evidence type="ECO:0000313" key="7">
    <source>
        <dbReference type="EMBL" id="NID16971.1"/>
    </source>
</evidence>
<comment type="subcellular location">
    <subcellularLocation>
        <location evidence="1">Membrane</location>
        <topology evidence="1">Multi-pass membrane protein</topology>
    </subcellularLocation>
</comment>
<feature type="transmembrane region" description="Helical" evidence="6">
    <location>
        <begin position="377"/>
        <end position="397"/>
    </location>
</feature>
<feature type="transmembrane region" description="Helical" evidence="6">
    <location>
        <begin position="44"/>
        <end position="64"/>
    </location>
</feature>
<accession>A0A7X5QX41</accession>
<evidence type="ECO:0000256" key="3">
    <source>
        <dbReference type="ARBA" id="ARBA00022989"/>
    </source>
</evidence>
<feature type="transmembrane region" description="Helical" evidence="6">
    <location>
        <begin position="497"/>
        <end position="520"/>
    </location>
</feature>
<gene>
    <name evidence="7" type="ORF">HBF32_15960</name>
</gene>
<comment type="caution">
    <text evidence="7">The sequence shown here is derived from an EMBL/GenBank/DDBJ whole genome shotgun (WGS) entry which is preliminary data.</text>
</comment>
<dbReference type="AlphaFoldDB" id="A0A7X5QX41"/>
<proteinExistence type="predicted"/>
<evidence type="ECO:0000256" key="2">
    <source>
        <dbReference type="ARBA" id="ARBA00022692"/>
    </source>
</evidence>
<evidence type="ECO:0000256" key="4">
    <source>
        <dbReference type="ARBA" id="ARBA00023136"/>
    </source>
</evidence>
<keyword evidence="4 6" id="KW-0472">Membrane</keyword>
<evidence type="ECO:0000313" key="8">
    <source>
        <dbReference type="Proteomes" id="UP000518878"/>
    </source>
</evidence>
<dbReference type="GO" id="GO:0016020">
    <property type="term" value="C:membrane"/>
    <property type="evidence" value="ECO:0007669"/>
    <property type="project" value="UniProtKB-SubCell"/>
</dbReference>
<evidence type="ECO:0000256" key="5">
    <source>
        <dbReference type="SAM" id="MobiDB-lite"/>
    </source>
</evidence>
<dbReference type="PANTHER" id="PTHR47547">
    <property type="match status" value="1"/>
</dbReference>
<evidence type="ECO:0000256" key="6">
    <source>
        <dbReference type="SAM" id="Phobius"/>
    </source>
</evidence>
<dbReference type="RefSeq" id="WP_166700776.1">
    <property type="nucleotide sequence ID" value="NZ_JAAQTL010000002.1"/>
</dbReference>
<dbReference type="Gene3D" id="1.20.1740.10">
    <property type="entry name" value="Amino acid/polyamine transporter I"/>
    <property type="match status" value="1"/>
</dbReference>
<feature type="transmembrane region" description="Helical" evidence="6">
    <location>
        <begin position="409"/>
        <end position="430"/>
    </location>
</feature>
<dbReference type="InterPro" id="IPR002293">
    <property type="entry name" value="AA/rel_permease1"/>
</dbReference>
<dbReference type="PIRSF" id="PIRSF006060">
    <property type="entry name" value="AA_transporter"/>
    <property type="match status" value="1"/>
</dbReference>
<feature type="transmembrane region" description="Helical" evidence="6">
    <location>
        <begin position="288"/>
        <end position="306"/>
    </location>
</feature>
<organism evidence="7 8">
    <name type="scientific">Luteibacter yeojuensis</name>
    <dbReference type="NCBI Taxonomy" id="345309"/>
    <lineage>
        <taxon>Bacteria</taxon>
        <taxon>Pseudomonadati</taxon>
        <taxon>Pseudomonadota</taxon>
        <taxon>Gammaproteobacteria</taxon>
        <taxon>Lysobacterales</taxon>
        <taxon>Rhodanobacteraceae</taxon>
        <taxon>Luteibacter</taxon>
    </lineage>
</organism>
<dbReference type="InterPro" id="IPR052962">
    <property type="entry name" value="AA_Transporter_AGT"/>
</dbReference>
<feature type="transmembrane region" description="Helical" evidence="6">
    <location>
        <begin position="12"/>
        <end position="32"/>
    </location>
</feature>
<keyword evidence="2 6" id="KW-0812">Transmembrane</keyword>
<protein>
    <submittedName>
        <fullName evidence="7">APC family permease</fullName>
    </submittedName>
</protein>
<sequence length="556" mass="60324">MSHSAIRRDVGAFALMLTGLGSIIGSGWLFGAWHAAQLAGPGAIYAWIIGAVIILFIALTYAELGAMFPESGGMVRYGHYSHGSLVGFIAGWANWIAIVSVIPVEAEASVQYMASWPWEWASWTKDLYVVTNGHGELTPPGLAIAVVLVMVYFFLNFWSVKMFAKSNTAITVFKLVVPAATAIALIATSYNPGNFHIGAHGGAHAINISSILTAVAISGIVFSFNGFQSPVNLAGEARNPGRSVPLAVIGSILLATVVYVLLQVAFIGAVPPDQLGNGWAGLDYASPFAQLATALMINWMAILLYADAFVSPSGTGATYTATTARMIYAMERNGHLPKIFGHIHPRFGIPRPAMWLNLVVSFIFLFFFRGWGTLAAVISVSTIISYLTGPVSVMTLRRTAPELKRPLRIPGLPVLAALAFIFATELLYWAKWPLTGEIILLMVVALPLYFYYTAKTGWDEFGKHMKGAWWLIVYLPVIAFVSWAGSKTFGGHDYIPYGYDLALVAVLGAIFYFWGIATGWRTPMVEAARFHHEEVEPGEPDLPPSADEAEKITGHR</sequence>
<feature type="transmembrane region" description="Helical" evidence="6">
    <location>
        <begin position="172"/>
        <end position="190"/>
    </location>
</feature>
<dbReference type="Proteomes" id="UP000518878">
    <property type="component" value="Unassembled WGS sequence"/>
</dbReference>
<dbReference type="Pfam" id="PF13520">
    <property type="entry name" value="AA_permease_2"/>
    <property type="match status" value="1"/>
</dbReference>